<keyword evidence="8" id="KW-1185">Reference proteome</keyword>
<evidence type="ECO:0000256" key="6">
    <source>
        <dbReference type="SAM" id="Phobius"/>
    </source>
</evidence>
<dbReference type="Proteomes" id="UP001549291">
    <property type="component" value="Unassembled WGS sequence"/>
</dbReference>
<evidence type="ECO:0000313" key="8">
    <source>
        <dbReference type="Proteomes" id="UP001549291"/>
    </source>
</evidence>
<organism evidence="7 8">
    <name type="scientific">Bradyrhizobium japonicum</name>
    <dbReference type="NCBI Taxonomy" id="375"/>
    <lineage>
        <taxon>Bacteria</taxon>
        <taxon>Pseudomonadati</taxon>
        <taxon>Pseudomonadota</taxon>
        <taxon>Alphaproteobacteria</taxon>
        <taxon>Hyphomicrobiales</taxon>
        <taxon>Nitrobacteraceae</taxon>
        <taxon>Bradyrhizobium</taxon>
    </lineage>
</organism>
<keyword evidence="6" id="KW-0472">Membrane</keyword>
<protein>
    <recommendedName>
        <fullName evidence="3">DNA recombination protein RmuC homolog</fullName>
    </recommendedName>
</protein>
<evidence type="ECO:0000256" key="4">
    <source>
        <dbReference type="ARBA" id="ARBA00023054"/>
    </source>
</evidence>
<evidence type="ECO:0000313" key="7">
    <source>
        <dbReference type="EMBL" id="MET4717391.1"/>
    </source>
</evidence>
<dbReference type="Pfam" id="PF02646">
    <property type="entry name" value="RmuC"/>
    <property type="match status" value="1"/>
</dbReference>
<keyword evidence="5" id="KW-0233">DNA recombination</keyword>
<dbReference type="PANTHER" id="PTHR30563">
    <property type="entry name" value="DNA RECOMBINATION PROTEIN RMUC"/>
    <property type="match status" value="1"/>
</dbReference>
<evidence type="ECO:0000256" key="5">
    <source>
        <dbReference type="ARBA" id="ARBA00023172"/>
    </source>
</evidence>
<accession>A0ABV2RKD8</accession>
<evidence type="ECO:0000256" key="2">
    <source>
        <dbReference type="ARBA" id="ARBA00009840"/>
    </source>
</evidence>
<proteinExistence type="inferred from homology"/>
<keyword evidence="6" id="KW-0812">Transmembrane</keyword>
<comment type="caution">
    <text evidence="7">The sequence shown here is derived from an EMBL/GenBank/DDBJ whole genome shotgun (WGS) entry which is preliminary data.</text>
</comment>
<name>A0ABV2RKD8_BRAJP</name>
<dbReference type="PANTHER" id="PTHR30563:SF0">
    <property type="entry name" value="DNA RECOMBINATION PROTEIN RMUC"/>
    <property type="match status" value="1"/>
</dbReference>
<evidence type="ECO:0000256" key="3">
    <source>
        <dbReference type="ARBA" id="ARBA00021840"/>
    </source>
</evidence>
<evidence type="ECO:0000256" key="1">
    <source>
        <dbReference type="ARBA" id="ARBA00003416"/>
    </source>
</evidence>
<comment type="function">
    <text evidence="1">Involved in DNA recombination.</text>
</comment>
<keyword evidence="4" id="KW-0175">Coiled coil</keyword>
<gene>
    <name evidence="7" type="ORF">ABIF63_001497</name>
</gene>
<reference evidence="7 8" key="1">
    <citation type="submission" date="2024-06" db="EMBL/GenBank/DDBJ databases">
        <title>Genomic Encyclopedia of Type Strains, Phase V (KMG-V): Genome sequencing to study the core and pangenomes of soil and plant-associated prokaryotes.</title>
        <authorList>
            <person name="Whitman W."/>
        </authorList>
    </citation>
    <scope>NUCLEOTIDE SEQUENCE [LARGE SCALE GENOMIC DNA]</scope>
    <source>
        <strain evidence="7 8">USDA 160</strain>
    </source>
</reference>
<comment type="similarity">
    <text evidence="2">Belongs to the RmuC family.</text>
</comment>
<sequence>MPDAVNAARNSVNPPLTIKLQVSLTIKIRGLLTINVRYSFAEGVESATTAAMSEIIFLAGDWPVRTIDALIGFGALVVILLVVIAVVIARSGRRGAELAMANAIRADELEERLSQVLHAQSEAAGRADAMTQALAGRQADMARAVNERLDSVTHRVGQSMEHSTRNTMESLRALHERLGIIDNAHKNLTDLTTQVTTLRDVLANKQSRGAFGQARMEAIVQDGLPKGAYEFQFTLSTGKRPDCVVFLPDQRPLCIDAKFPLEAMTALHDARTDEERRVATQRLRGDVMKHVSDIADKYLVAGETQEMALMFVPSESVYAEIHDGFDDVIQKAYRARVVLVSPSLLMLAIQVMQQIMKDARMRDAADQIRTEVIKLGDDLGRLRDRVLKLQKHFADANEDVRQVLISADKIEKRAGRIEELDFSKTDAPEGPHLVAAGAAELFPRKLQAGE</sequence>
<dbReference type="InterPro" id="IPR003798">
    <property type="entry name" value="DNA_recombination_RmuC"/>
</dbReference>
<dbReference type="EMBL" id="JBEPTQ010000002">
    <property type="protein sequence ID" value="MET4717391.1"/>
    <property type="molecule type" value="Genomic_DNA"/>
</dbReference>
<feature type="transmembrane region" description="Helical" evidence="6">
    <location>
        <begin position="69"/>
        <end position="89"/>
    </location>
</feature>
<keyword evidence="6" id="KW-1133">Transmembrane helix</keyword>